<accession>A0AA48K9N1</accession>
<dbReference type="EMBL" id="AP027080">
    <property type="protein sequence ID" value="BDU72502.1"/>
    <property type="molecule type" value="Genomic_DNA"/>
</dbReference>
<evidence type="ECO:0000313" key="1">
    <source>
        <dbReference type="EMBL" id="BDU72502.1"/>
    </source>
</evidence>
<dbReference type="Proteomes" id="UP001238179">
    <property type="component" value="Chromosome"/>
</dbReference>
<sequence length="154" mass="16406">MDGIFLEPWLPPPEPGLARLAMEAADEAGLRSLDRWPEFRKGGIGFGDLPPFLAWHGVRGGHHLILVQPREVGALVPGARAPGLPEGWLEDLDLEALARPLARHPGFPGGASVHVVRILGPGRFKVRSWGEAPGDLVAGVLGRISGVRDWSGSA</sequence>
<organism evidence="1 2">
    <name type="scientific">Mesoterricola silvestris</name>
    <dbReference type="NCBI Taxonomy" id="2927979"/>
    <lineage>
        <taxon>Bacteria</taxon>
        <taxon>Pseudomonadati</taxon>
        <taxon>Acidobacteriota</taxon>
        <taxon>Holophagae</taxon>
        <taxon>Holophagales</taxon>
        <taxon>Holophagaceae</taxon>
        <taxon>Mesoterricola</taxon>
    </lineage>
</organism>
<keyword evidence="2" id="KW-1185">Reference proteome</keyword>
<proteinExistence type="predicted"/>
<dbReference type="RefSeq" id="WP_316415410.1">
    <property type="nucleotide sequence ID" value="NZ_AP027080.1"/>
</dbReference>
<name>A0AA48K9N1_9BACT</name>
<dbReference type="KEGG" id="msil:METEAL_16760"/>
<reference evidence="2" key="1">
    <citation type="journal article" date="2023" name="Int. J. Syst. Evol. Microbiol.">
        <title>Mesoterricola silvestris gen. nov., sp. nov., Mesoterricola sediminis sp. nov., Geothrix oryzae sp. nov., Geothrix edaphica sp. nov., Geothrix rubra sp. nov., and Geothrix limicola sp. nov., six novel members of Acidobacteriota isolated from soils.</title>
        <authorList>
            <person name="Itoh H."/>
            <person name="Sugisawa Y."/>
            <person name="Mise K."/>
            <person name="Xu Z."/>
            <person name="Kuniyasu M."/>
            <person name="Ushijima N."/>
            <person name="Kawano K."/>
            <person name="Kobayashi E."/>
            <person name="Shiratori Y."/>
            <person name="Masuda Y."/>
            <person name="Senoo K."/>
        </authorList>
    </citation>
    <scope>NUCLEOTIDE SEQUENCE [LARGE SCALE GENOMIC DNA]</scope>
    <source>
        <strain evidence="2">W79</strain>
    </source>
</reference>
<evidence type="ECO:0000313" key="2">
    <source>
        <dbReference type="Proteomes" id="UP001238179"/>
    </source>
</evidence>
<dbReference type="AlphaFoldDB" id="A0AA48K9N1"/>
<gene>
    <name evidence="1" type="ORF">METEAL_16760</name>
</gene>
<protein>
    <submittedName>
        <fullName evidence="1">Uncharacterized protein</fullName>
    </submittedName>
</protein>